<feature type="non-terminal residue" evidence="3">
    <location>
        <position position="1"/>
    </location>
</feature>
<keyword evidence="4" id="KW-1185">Reference proteome</keyword>
<name>A0A9P8G546_AURME</name>
<organism evidence="3 4">
    <name type="scientific">Aureobasidium melanogenum</name>
    <name type="common">Aureobasidium pullulans var. melanogenum</name>
    <dbReference type="NCBI Taxonomy" id="46634"/>
    <lineage>
        <taxon>Eukaryota</taxon>
        <taxon>Fungi</taxon>
        <taxon>Dikarya</taxon>
        <taxon>Ascomycota</taxon>
        <taxon>Pezizomycotina</taxon>
        <taxon>Dothideomycetes</taxon>
        <taxon>Dothideomycetidae</taxon>
        <taxon>Dothideales</taxon>
        <taxon>Saccotheciaceae</taxon>
        <taxon>Aureobasidium</taxon>
    </lineage>
</organism>
<reference evidence="3" key="2">
    <citation type="submission" date="2021-08" db="EMBL/GenBank/DDBJ databases">
        <authorList>
            <person name="Gostincar C."/>
            <person name="Sun X."/>
            <person name="Song Z."/>
            <person name="Gunde-Cimerman N."/>
        </authorList>
    </citation>
    <scope>NUCLEOTIDE SEQUENCE</scope>
    <source>
        <strain evidence="3">EXF-9298</strain>
    </source>
</reference>
<feature type="region of interest" description="Disordered" evidence="1">
    <location>
        <begin position="64"/>
        <end position="94"/>
    </location>
</feature>
<proteinExistence type="predicted"/>
<dbReference type="Proteomes" id="UP000729357">
    <property type="component" value="Unassembled WGS sequence"/>
</dbReference>
<evidence type="ECO:0000313" key="4">
    <source>
        <dbReference type="Proteomes" id="UP000729357"/>
    </source>
</evidence>
<sequence>MMTKYLPTDTLPYTIECNACGSRFTRMIDWEEHEPIHDVVSDVEGLDGSEEPLVFHFDTLGESSPLRAANSSPVQTDQSLEPDDAEDTASAAPLGRVRLPRHVRARGKYIPRDDLTAQQPLQCQWADCNSSFDGDDATQDLYDHLIQHFDVGQKDISCEWRGCTAKPQRDNFYMRIHIQKHADIGGCLECLGGCGAKFHSAPVGTKHHKTCPEMLKLRGNNGGQQ</sequence>
<evidence type="ECO:0000256" key="1">
    <source>
        <dbReference type="SAM" id="MobiDB-lite"/>
    </source>
</evidence>
<feature type="domain" description="C2H2-type" evidence="2">
    <location>
        <begin position="17"/>
        <end position="37"/>
    </location>
</feature>
<reference evidence="3" key="1">
    <citation type="journal article" date="2021" name="J Fungi (Basel)">
        <title>Virulence traits and population genomics of the black yeast Aureobasidium melanogenum.</title>
        <authorList>
            <person name="Cernosa A."/>
            <person name="Sun X."/>
            <person name="Gostincar C."/>
            <person name="Fang C."/>
            <person name="Gunde-Cimerman N."/>
            <person name="Song Z."/>
        </authorList>
    </citation>
    <scope>NUCLEOTIDE SEQUENCE</scope>
    <source>
        <strain evidence="3">EXF-9298</strain>
    </source>
</reference>
<dbReference type="PROSITE" id="PS00028">
    <property type="entry name" value="ZINC_FINGER_C2H2_1"/>
    <property type="match status" value="1"/>
</dbReference>
<accession>A0A9P8G546</accession>
<protein>
    <recommendedName>
        <fullName evidence="2">C2H2-type domain-containing protein</fullName>
    </recommendedName>
</protein>
<dbReference type="InterPro" id="IPR013087">
    <property type="entry name" value="Znf_C2H2_type"/>
</dbReference>
<feature type="compositionally biased region" description="Polar residues" evidence="1">
    <location>
        <begin position="69"/>
        <end position="79"/>
    </location>
</feature>
<gene>
    <name evidence="3" type="ORF">KCU98_g515</name>
</gene>
<dbReference type="Gene3D" id="3.30.160.60">
    <property type="entry name" value="Classic Zinc Finger"/>
    <property type="match status" value="1"/>
</dbReference>
<evidence type="ECO:0000313" key="3">
    <source>
        <dbReference type="EMBL" id="KAG9991255.1"/>
    </source>
</evidence>
<dbReference type="AlphaFoldDB" id="A0A9P8G546"/>
<comment type="caution">
    <text evidence="3">The sequence shown here is derived from an EMBL/GenBank/DDBJ whole genome shotgun (WGS) entry which is preliminary data.</text>
</comment>
<dbReference type="EMBL" id="JAHFXS010000004">
    <property type="protein sequence ID" value="KAG9991255.1"/>
    <property type="molecule type" value="Genomic_DNA"/>
</dbReference>
<evidence type="ECO:0000259" key="2">
    <source>
        <dbReference type="PROSITE" id="PS00028"/>
    </source>
</evidence>